<dbReference type="EMBL" id="CP072425">
    <property type="protein sequence ID" value="QTL36432.1"/>
    <property type="molecule type" value="Genomic_DNA"/>
</dbReference>
<dbReference type="InterPro" id="IPR046947">
    <property type="entry name" value="LytR-like"/>
</dbReference>
<evidence type="ECO:0000259" key="3">
    <source>
        <dbReference type="PROSITE" id="PS50930"/>
    </source>
</evidence>
<evidence type="ECO:0000313" key="5">
    <source>
        <dbReference type="Proteomes" id="UP000665025"/>
    </source>
</evidence>
<keyword evidence="2" id="KW-0472">Membrane</keyword>
<dbReference type="Gene3D" id="2.40.50.1020">
    <property type="entry name" value="LytTr DNA-binding domain"/>
    <property type="match status" value="1"/>
</dbReference>
<reference evidence="4 5" key="1">
    <citation type="submission" date="2021-03" db="EMBL/GenBank/DDBJ databases">
        <title>Complete Genome of Pseudoalteromonas viridis Strain BBR56, a new biocontrol bacterial candidate.</title>
        <authorList>
            <person name="Handayani D.P."/>
            <person name="Isnansetyo A."/>
            <person name="Istiqomah I."/>
            <person name="Jumina J."/>
        </authorList>
    </citation>
    <scope>NUCLEOTIDE SEQUENCE [LARGE SCALE GENOMIC DNA]</scope>
    <source>
        <strain evidence="4 5">BBR56</strain>
    </source>
</reference>
<keyword evidence="2" id="KW-1133">Transmembrane helix</keyword>
<sequence>MPVYQIWENVVSARIRQEWLLSLCGWTLVIGFLTFIDLLHDWSVPEGERLNNPLWWAVQEWGLWYLLTPALFRALARLEPAPRVDTSTFLKIMTAAYFIAMLLQALFDLVALDDPIAYTLYYFAPSHLLVLFVITILWHTQLRTITDPQQDQQALWVDQGRDKALVAYNDITHISAASNYMEIHTRTQQYLKRGTLKELMAQLPPQFVRTHRSHAVNLSAIERIQNKPSGSAIIQLCGGAQVALSKGYKQEVKARFVQSA</sequence>
<dbReference type="SMART" id="SM00850">
    <property type="entry name" value="LytTR"/>
    <property type="match status" value="1"/>
</dbReference>
<keyword evidence="1" id="KW-0902">Two-component regulatory system</keyword>
<organism evidence="4 5">
    <name type="scientific">Pseudoalteromonas viridis</name>
    <dbReference type="NCBI Taxonomy" id="339617"/>
    <lineage>
        <taxon>Bacteria</taxon>
        <taxon>Pseudomonadati</taxon>
        <taxon>Pseudomonadota</taxon>
        <taxon>Gammaproteobacteria</taxon>
        <taxon>Alteromonadales</taxon>
        <taxon>Pseudoalteromonadaceae</taxon>
        <taxon>Pseudoalteromonas</taxon>
    </lineage>
</organism>
<dbReference type="InterPro" id="IPR007492">
    <property type="entry name" value="LytTR_DNA-bd_dom"/>
</dbReference>
<dbReference type="PANTHER" id="PTHR37299:SF1">
    <property type="entry name" value="STAGE 0 SPORULATION PROTEIN A HOMOLOG"/>
    <property type="match status" value="1"/>
</dbReference>
<feature type="domain" description="HTH LytTR-type" evidence="3">
    <location>
        <begin position="165"/>
        <end position="258"/>
    </location>
</feature>
<protein>
    <submittedName>
        <fullName evidence="4">LytTR family transcriptional regulator</fullName>
    </submittedName>
</protein>
<accession>A0ABX7V9T1</accession>
<feature type="transmembrane region" description="Helical" evidence="2">
    <location>
        <begin position="119"/>
        <end position="138"/>
    </location>
</feature>
<proteinExistence type="predicted"/>
<dbReference type="PROSITE" id="PS50930">
    <property type="entry name" value="HTH_LYTTR"/>
    <property type="match status" value="1"/>
</dbReference>
<name>A0ABX7V9T1_9GAMM</name>
<keyword evidence="5" id="KW-1185">Reference proteome</keyword>
<feature type="transmembrane region" description="Helical" evidence="2">
    <location>
        <begin position="88"/>
        <end position="107"/>
    </location>
</feature>
<dbReference type="Pfam" id="PF04397">
    <property type="entry name" value="LytTR"/>
    <property type="match status" value="1"/>
</dbReference>
<dbReference type="PANTHER" id="PTHR37299">
    <property type="entry name" value="TRANSCRIPTIONAL REGULATOR-RELATED"/>
    <property type="match status" value="1"/>
</dbReference>
<feature type="transmembrane region" description="Helical" evidence="2">
    <location>
        <begin position="56"/>
        <end position="76"/>
    </location>
</feature>
<evidence type="ECO:0000256" key="2">
    <source>
        <dbReference type="SAM" id="Phobius"/>
    </source>
</evidence>
<gene>
    <name evidence="4" type="ORF">J5X90_05135</name>
</gene>
<evidence type="ECO:0000256" key="1">
    <source>
        <dbReference type="ARBA" id="ARBA00023012"/>
    </source>
</evidence>
<dbReference type="Proteomes" id="UP000665025">
    <property type="component" value="Chromosome 1"/>
</dbReference>
<feature type="transmembrane region" description="Helical" evidence="2">
    <location>
        <begin position="19"/>
        <end position="36"/>
    </location>
</feature>
<dbReference type="RefSeq" id="WP_209052993.1">
    <property type="nucleotide sequence ID" value="NZ_CP072425.1"/>
</dbReference>
<keyword evidence="2" id="KW-0812">Transmembrane</keyword>
<evidence type="ECO:0000313" key="4">
    <source>
        <dbReference type="EMBL" id="QTL36432.1"/>
    </source>
</evidence>